<dbReference type="Proteomes" id="UP000198956">
    <property type="component" value="Unassembled WGS sequence"/>
</dbReference>
<dbReference type="RefSeq" id="WP_327875112.1">
    <property type="nucleotide sequence ID" value="NZ_CP175539.1"/>
</dbReference>
<evidence type="ECO:0000313" key="2">
    <source>
        <dbReference type="Proteomes" id="UP000198956"/>
    </source>
</evidence>
<sequence length="52" mass="6000">MYTDGDEMLYAVVTDVRMSEGRFLYKIQLEDYTVLQDIDEKALAGVQEHGQN</sequence>
<proteinExistence type="predicted"/>
<dbReference type="EMBL" id="FNDE01000010">
    <property type="protein sequence ID" value="SDH06882.1"/>
    <property type="molecule type" value="Genomic_DNA"/>
</dbReference>
<gene>
    <name evidence="1" type="ORF">SAMN04489735_101047</name>
</gene>
<name>A0A1G7ZDQ8_ANETH</name>
<reference evidence="1 2" key="1">
    <citation type="submission" date="2016-10" db="EMBL/GenBank/DDBJ databases">
        <authorList>
            <person name="de Groot N.N."/>
        </authorList>
    </citation>
    <scope>NUCLEOTIDE SEQUENCE [LARGE SCALE GENOMIC DNA]</scope>
    <source>
        <strain evidence="1 2">L 420-91</strain>
    </source>
</reference>
<evidence type="ECO:0000313" key="1">
    <source>
        <dbReference type="EMBL" id="SDH06882.1"/>
    </source>
</evidence>
<organism evidence="1 2">
    <name type="scientific">Aneurinibacillus thermoaerophilus</name>
    <dbReference type="NCBI Taxonomy" id="143495"/>
    <lineage>
        <taxon>Bacteria</taxon>
        <taxon>Bacillati</taxon>
        <taxon>Bacillota</taxon>
        <taxon>Bacilli</taxon>
        <taxon>Bacillales</taxon>
        <taxon>Paenibacillaceae</taxon>
        <taxon>Aneurinibacillus group</taxon>
        <taxon>Aneurinibacillus</taxon>
    </lineage>
</organism>
<accession>A0A1G7ZDQ8</accession>
<dbReference type="AlphaFoldDB" id="A0A1G7ZDQ8"/>
<protein>
    <submittedName>
        <fullName evidence="1">Uncharacterized protein</fullName>
    </submittedName>
</protein>